<comment type="similarity">
    <text evidence="2">Belongs to the TrkH potassium transport family. HKT (TC 2.A.38.3) subfamily.</text>
</comment>
<protein>
    <submittedName>
        <fullName evidence="9">High affinity K+ transporter</fullName>
    </submittedName>
</protein>
<evidence type="ECO:0000256" key="1">
    <source>
        <dbReference type="ARBA" id="ARBA00004141"/>
    </source>
</evidence>
<feature type="transmembrane region" description="Helical" evidence="8">
    <location>
        <begin position="386"/>
        <end position="406"/>
    </location>
</feature>
<evidence type="ECO:0000256" key="4">
    <source>
        <dbReference type="ARBA" id="ARBA00022692"/>
    </source>
</evidence>
<feature type="transmembrane region" description="Helical" evidence="8">
    <location>
        <begin position="468"/>
        <end position="490"/>
    </location>
</feature>
<accession>A0A2H4UMD7</accession>
<feature type="transmembrane region" description="Helical" evidence="8">
    <location>
        <begin position="205"/>
        <end position="228"/>
    </location>
</feature>
<evidence type="ECO:0000256" key="8">
    <source>
        <dbReference type="SAM" id="Phobius"/>
    </source>
</evidence>
<comment type="subcellular location">
    <subcellularLocation>
        <location evidence="1">Membrane</location>
        <topology evidence="1">Multi-pass membrane protein</topology>
    </subcellularLocation>
</comment>
<keyword evidence="7 8" id="KW-0472">Membrane</keyword>
<evidence type="ECO:0000256" key="7">
    <source>
        <dbReference type="ARBA" id="ARBA00023136"/>
    </source>
</evidence>
<dbReference type="AlphaFoldDB" id="A0A2H4UMD7"/>
<keyword evidence="4 8" id="KW-0812">Transmembrane</keyword>
<proteinExistence type="evidence at transcript level"/>
<feature type="transmembrane region" description="Helical" evidence="8">
    <location>
        <begin position="438"/>
        <end position="456"/>
    </location>
</feature>
<dbReference type="PANTHER" id="PTHR31064">
    <property type="entry name" value="POTASSIUM TRANSPORT PROTEIN DDB_G0292412-RELATED"/>
    <property type="match status" value="1"/>
</dbReference>
<organism evidence="9">
    <name type="scientific">Vitis cinerea var. helleri x Vitis rupestris</name>
    <dbReference type="NCBI Taxonomy" id="104324"/>
    <lineage>
        <taxon>Eukaryota</taxon>
        <taxon>Viridiplantae</taxon>
        <taxon>Streptophyta</taxon>
        <taxon>Embryophyta</taxon>
        <taxon>Tracheophyta</taxon>
        <taxon>Spermatophyta</taxon>
        <taxon>Magnoliopsida</taxon>
        <taxon>eudicotyledons</taxon>
        <taxon>Gunneridae</taxon>
        <taxon>Pentapetalae</taxon>
        <taxon>rosids</taxon>
        <taxon>Vitales</taxon>
        <taxon>Vitaceae</taxon>
        <taxon>Viteae</taxon>
        <taxon>Vitis</taxon>
    </lineage>
</organism>
<keyword evidence="6" id="KW-0406">Ion transport</keyword>
<feature type="transmembrane region" description="Helical" evidence="8">
    <location>
        <begin position="329"/>
        <end position="352"/>
    </location>
</feature>
<dbReference type="EMBL" id="MF167637">
    <property type="protein sequence ID" value="ATZ78066.1"/>
    <property type="molecule type" value="mRNA"/>
</dbReference>
<dbReference type="GO" id="GO:0005886">
    <property type="term" value="C:plasma membrane"/>
    <property type="evidence" value="ECO:0007669"/>
    <property type="project" value="TreeGrafter"/>
</dbReference>
<dbReference type="InterPro" id="IPR003445">
    <property type="entry name" value="Cat_transpt"/>
</dbReference>
<dbReference type="InterPro" id="IPR051143">
    <property type="entry name" value="TrkH_K-transport"/>
</dbReference>
<reference evidence="9" key="1">
    <citation type="journal article" date="2017" name="New Phytol.">
        <title>Functional differences in transport properties of natural HKT1;1 variants influence shoot Na(+) exclusion in grapevine rootstocks.</title>
        <authorList>
            <person name="Henderson S.W."/>
            <person name="Dunlevy J.D."/>
            <person name="Wu Y."/>
            <person name="Blackmore D.H."/>
            <person name="Walker R.R."/>
            <person name="Edwards E.J."/>
            <person name="Gilliham M."/>
            <person name="Walker A.R."/>
        </authorList>
    </citation>
    <scope>NUCLEOTIDE SEQUENCE</scope>
    <source>
        <tissue evidence="9">Root</tissue>
    </source>
</reference>
<gene>
    <name evidence="9" type="primary">HKT1:1</name>
</gene>
<dbReference type="PANTHER" id="PTHR31064:SF30">
    <property type="entry name" value="HIGH-AFFINITY POTASSIUM TRANSPORT PROTEIN-RELATED"/>
    <property type="match status" value="1"/>
</dbReference>
<evidence type="ECO:0000256" key="5">
    <source>
        <dbReference type="ARBA" id="ARBA00022989"/>
    </source>
</evidence>
<feature type="transmembrane region" description="Helical" evidence="8">
    <location>
        <begin position="110"/>
        <end position="131"/>
    </location>
</feature>
<feature type="transmembrane region" description="Helical" evidence="8">
    <location>
        <begin position="240"/>
        <end position="263"/>
    </location>
</feature>
<keyword evidence="5 8" id="KW-1133">Transmembrane helix</keyword>
<evidence type="ECO:0000256" key="6">
    <source>
        <dbReference type="ARBA" id="ARBA00023065"/>
    </source>
</evidence>
<keyword evidence="3" id="KW-0813">Transport</keyword>
<dbReference type="GO" id="GO:0015081">
    <property type="term" value="F:sodium ion transmembrane transporter activity"/>
    <property type="evidence" value="ECO:0007669"/>
    <property type="project" value="TreeGrafter"/>
</dbReference>
<sequence length="544" mass="61556">MKKFPCFARKPVDVFNRSSTKLSCLQQSFRGLFSSLFYFLAFQVSPFWNQLGYFITVSLLGFMALKVSKPKTTSFMPSDVDVFFTSVSASTVSSMSAVEMEVFSNSQLVIMTVLMLVGGEIFTSMLGLQFVRSKYTRKANRENEAHLASIDYKSPNSKISFDQIELGLVTLPQAQNEQPCSNLEKGIEASCDEDLKYHSIKCLGYVVLFYLLVVHVVGSALIVLYLNLVPSAREVLKNKGLRILTFSVFTVVSTFSNCGFIPTNENMVVFKKNSGLLLILIPQILLGNTLFAPSLRFVIWVLVKITRRVEFNYLLNNSREISYDHLLPGLYSCLLAITVFGFILVQLLLLCFMEWNSEDLAGLNAYQKIVGMLFQTANSRHSGESIFDLSDISPAVLVLFVLMMYLPPHTSFLPIDGGEKALQKEERRTEKRKYVEHLLLSQLSYLVIFVILVCIIEREKMKKDPLNFSVLNITIEIVSAYGNVGFSAGYHCNLQLKHEPRCKDLGYGFVGRWSNSGKFVLMFVMFFGRLKKFSMHGGRAWKLD</sequence>
<feature type="transmembrane region" description="Helical" evidence="8">
    <location>
        <begin position="510"/>
        <end position="530"/>
    </location>
</feature>
<name>A0A2H4UMD7_9ROSI</name>
<feature type="transmembrane region" description="Helical" evidence="8">
    <location>
        <begin position="275"/>
        <end position="303"/>
    </location>
</feature>
<dbReference type="Pfam" id="PF02386">
    <property type="entry name" value="TrkH"/>
    <property type="match status" value="2"/>
</dbReference>
<evidence type="ECO:0000313" key="9">
    <source>
        <dbReference type="EMBL" id="ATZ78066.1"/>
    </source>
</evidence>
<evidence type="ECO:0000256" key="3">
    <source>
        <dbReference type="ARBA" id="ARBA00022448"/>
    </source>
</evidence>
<evidence type="ECO:0000256" key="2">
    <source>
        <dbReference type="ARBA" id="ARBA00010864"/>
    </source>
</evidence>